<dbReference type="PRINTS" id="PR00237">
    <property type="entry name" value="GPCRRHODOPSN"/>
</dbReference>
<keyword evidence="3 9" id="KW-1133">Transmembrane helix</keyword>
<accession>A0A210PMK8</accession>
<evidence type="ECO:0000259" key="10">
    <source>
        <dbReference type="PROSITE" id="PS50262"/>
    </source>
</evidence>
<feature type="transmembrane region" description="Helical" evidence="9">
    <location>
        <begin position="47"/>
        <end position="69"/>
    </location>
</feature>
<keyword evidence="2 9" id="KW-0812">Transmembrane</keyword>
<evidence type="ECO:0000256" key="8">
    <source>
        <dbReference type="SAM" id="MobiDB-lite"/>
    </source>
</evidence>
<evidence type="ECO:0000256" key="5">
    <source>
        <dbReference type="ARBA" id="ARBA00023136"/>
    </source>
</evidence>
<evidence type="ECO:0000256" key="4">
    <source>
        <dbReference type="ARBA" id="ARBA00023040"/>
    </source>
</evidence>
<dbReference type="PANTHER" id="PTHR24243">
    <property type="entry name" value="G-PROTEIN COUPLED RECEPTOR"/>
    <property type="match status" value="1"/>
</dbReference>
<dbReference type="InterPro" id="IPR000276">
    <property type="entry name" value="GPCR_Rhodpsn"/>
</dbReference>
<dbReference type="AlphaFoldDB" id="A0A210PMK8"/>
<dbReference type="Proteomes" id="UP000242188">
    <property type="component" value="Unassembled WGS sequence"/>
</dbReference>
<evidence type="ECO:0000256" key="2">
    <source>
        <dbReference type="ARBA" id="ARBA00022692"/>
    </source>
</evidence>
<evidence type="ECO:0000313" key="12">
    <source>
        <dbReference type="Proteomes" id="UP000242188"/>
    </source>
</evidence>
<comment type="subcellular location">
    <subcellularLocation>
        <location evidence="1">Membrane</location>
        <topology evidence="1">Multi-pass membrane protein</topology>
    </subcellularLocation>
</comment>
<feature type="domain" description="G-protein coupled receptors family 1 profile" evidence="10">
    <location>
        <begin position="61"/>
        <end position="498"/>
    </location>
</feature>
<dbReference type="OrthoDB" id="6104162at2759"/>
<feature type="transmembrane region" description="Helical" evidence="9">
    <location>
        <begin position="81"/>
        <end position="102"/>
    </location>
</feature>
<dbReference type="PROSITE" id="PS50262">
    <property type="entry name" value="G_PROTEIN_RECEP_F1_2"/>
    <property type="match status" value="1"/>
</dbReference>
<feature type="region of interest" description="Disordered" evidence="8">
    <location>
        <begin position="274"/>
        <end position="306"/>
    </location>
</feature>
<organism evidence="11 12">
    <name type="scientific">Mizuhopecten yessoensis</name>
    <name type="common">Japanese scallop</name>
    <name type="synonym">Patinopecten yessoensis</name>
    <dbReference type="NCBI Taxonomy" id="6573"/>
    <lineage>
        <taxon>Eukaryota</taxon>
        <taxon>Metazoa</taxon>
        <taxon>Spiralia</taxon>
        <taxon>Lophotrochozoa</taxon>
        <taxon>Mollusca</taxon>
        <taxon>Bivalvia</taxon>
        <taxon>Autobranchia</taxon>
        <taxon>Pteriomorphia</taxon>
        <taxon>Pectinida</taxon>
        <taxon>Pectinoidea</taxon>
        <taxon>Pectinidae</taxon>
        <taxon>Mizuhopecten</taxon>
    </lineage>
</organism>
<keyword evidence="12" id="KW-1185">Reference proteome</keyword>
<evidence type="ECO:0000256" key="1">
    <source>
        <dbReference type="ARBA" id="ARBA00004141"/>
    </source>
</evidence>
<dbReference type="PANTHER" id="PTHR24243:SF208">
    <property type="entry name" value="PYROKININ-1 RECEPTOR"/>
    <property type="match status" value="1"/>
</dbReference>
<protein>
    <submittedName>
        <fullName evidence="11">D(2) dopamine receptor</fullName>
    </submittedName>
</protein>
<gene>
    <name evidence="11" type="ORF">KP79_PYT21377</name>
</gene>
<keyword evidence="4" id="KW-0297">G-protein coupled receptor</keyword>
<dbReference type="SUPFAM" id="SSF81321">
    <property type="entry name" value="Family A G protein-coupled receptor-like"/>
    <property type="match status" value="1"/>
</dbReference>
<feature type="transmembrane region" description="Helical" evidence="9">
    <location>
        <begin position="439"/>
        <end position="461"/>
    </location>
</feature>
<reference evidence="11 12" key="1">
    <citation type="journal article" date="2017" name="Nat. Ecol. Evol.">
        <title>Scallop genome provides insights into evolution of bilaterian karyotype and development.</title>
        <authorList>
            <person name="Wang S."/>
            <person name="Zhang J."/>
            <person name="Jiao W."/>
            <person name="Li J."/>
            <person name="Xun X."/>
            <person name="Sun Y."/>
            <person name="Guo X."/>
            <person name="Huan P."/>
            <person name="Dong B."/>
            <person name="Zhang L."/>
            <person name="Hu X."/>
            <person name="Sun X."/>
            <person name="Wang J."/>
            <person name="Zhao C."/>
            <person name="Wang Y."/>
            <person name="Wang D."/>
            <person name="Huang X."/>
            <person name="Wang R."/>
            <person name="Lv J."/>
            <person name="Li Y."/>
            <person name="Zhang Z."/>
            <person name="Liu B."/>
            <person name="Lu W."/>
            <person name="Hui Y."/>
            <person name="Liang J."/>
            <person name="Zhou Z."/>
            <person name="Hou R."/>
            <person name="Li X."/>
            <person name="Liu Y."/>
            <person name="Li H."/>
            <person name="Ning X."/>
            <person name="Lin Y."/>
            <person name="Zhao L."/>
            <person name="Xing Q."/>
            <person name="Dou J."/>
            <person name="Li Y."/>
            <person name="Mao J."/>
            <person name="Guo H."/>
            <person name="Dou H."/>
            <person name="Li T."/>
            <person name="Mu C."/>
            <person name="Jiang W."/>
            <person name="Fu Q."/>
            <person name="Fu X."/>
            <person name="Miao Y."/>
            <person name="Liu J."/>
            <person name="Yu Q."/>
            <person name="Li R."/>
            <person name="Liao H."/>
            <person name="Li X."/>
            <person name="Kong Y."/>
            <person name="Jiang Z."/>
            <person name="Chourrout D."/>
            <person name="Li R."/>
            <person name="Bao Z."/>
        </authorList>
    </citation>
    <scope>NUCLEOTIDE SEQUENCE [LARGE SCALE GENOMIC DNA]</scope>
    <source>
        <strain evidence="11 12">PY_sf001</strain>
    </source>
</reference>
<keyword evidence="6 11" id="KW-0675">Receptor</keyword>
<sequence length="524" mass="59802">MFNYTETNQVSNVSMEENERINLLSTVANISLEEEERINLLSTGIPVLAFLAFLCFLGTFGNGLTVIVYAIRFKPSIYRTFILWLGSVDLVACSVSIPYVIYDSTHPFTFTSEWSCRIFVFINFVFSMYSPLLLDVIAIERYRRICKPTDRQLTRAEARLISGLMGLIVVLCCSPFLAMYGITSVTTPFNNLQGHECNVVEEYRASLFETIYFALLFAVYVILFVLCIVFYSLIGRKLMKSERFRRATKAAKRIRRQQSMRQIERLQQKSVKFAPEEHPEPLVKQSETPTDENKVENEPTVSAESEISITSVSGTCELQPNYTSDDVLGYQNSAHNHQPYQQNTVLNGIEQISGKALAPIVATTVPPESPAKHDTLNGNNNADNMKMDMKINAKTESNKQTDVVQNTSVKKKSVKRFVDYRVSKKKVSQLISKSKRVTMMFLVVSVLSFGGYLPYFVHVIMRNVDDDMRRNVASAFGSIGPIMRYSFFINNAVNPVVYGFMDRHFRNQFKRMIKKCRGHRMDFT</sequence>
<evidence type="ECO:0000256" key="6">
    <source>
        <dbReference type="ARBA" id="ARBA00023170"/>
    </source>
</evidence>
<evidence type="ECO:0000313" key="11">
    <source>
        <dbReference type="EMBL" id="OWF37718.1"/>
    </source>
</evidence>
<dbReference type="GO" id="GO:0004930">
    <property type="term" value="F:G protein-coupled receptor activity"/>
    <property type="evidence" value="ECO:0007669"/>
    <property type="project" value="UniProtKB-KW"/>
</dbReference>
<dbReference type="GO" id="GO:0016020">
    <property type="term" value="C:membrane"/>
    <property type="evidence" value="ECO:0007669"/>
    <property type="project" value="UniProtKB-SubCell"/>
</dbReference>
<dbReference type="CDD" id="cd00637">
    <property type="entry name" value="7tm_classA_rhodopsin-like"/>
    <property type="match status" value="1"/>
</dbReference>
<name>A0A210PMK8_MIZYE</name>
<dbReference type="EMBL" id="NEDP02005583">
    <property type="protein sequence ID" value="OWF37718.1"/>
    <property type="molecule type" value="Genomic_DNA"/>
</dbReference>
<feature type="transmembrane region" description="Helical" evidence="9">
    <location>
        <begin position="481"/>
        <end position="501"/>
    </location>
</feature>
<keyword evidence="7" id="KW-0807">Transducer</keyword>
<evidence type="ECO:0000256" key="9">
    <source>
        <dbReference type="SAM" id="Phobius"/>
    </source>
</evidence>
<feature type="transmembrane region" description="Helical" evidence="9">
    <location>
        <begin position="118"/>
        <end position="139"/>
    </location>
</feature>
<feature type="transmembrane region" description="Helical" evidence="9">
    <location>
        <begin position="160"/>
        <end position="182"/>
    </location>
</feature>
<dbReference type="InterPro" id="IPR017452">
    <property type="entry name" value="GPCR_Rhodpsn_7TM"/>
</dbReference>
<dbReference type="Gene3D" id="1.20.1070.10">
    <property type="entry name" value="Rhodopsin 7-helix transmembrane proteins"/>
    <property type="match status" value="2"/>
</dbReference>
<evidence type="ECO:0000256" key="7">
    <source>
        <dbReference type="ARBA" id="ARBA00023224"/>
    </source>
</evidence>
<proteinExistence type="predicted"/>
<dbReference type="Pfam" id="PF00001">
    <property type="entry name" value="7tm_1"/>
    <property type="match status" value="1"/>
</dbReference>
<keyword evidence="5 9" id="KW-0472">Membrane</keyword>
<feature type="transmembrane region" description="Helical" evidence="9">
    <location>
        <begin position="211"/>
        <end position="234"/>
    </location>
</feature>
<comment type="caution">
    <text evidence="11">The sequence shown here is derived from an EMBL/GenBank/DDBJ whole genome shotgun (WGS) entry which is preliminary data.</text>
</comment>
<evidence type="ECO:0000256" key="3">
    <source>
        <dbReference type="ARBA" id="ARBA00022989"/>
    </source>
</evidence>